<comment type="caution">
    <text evidence="2">The sequence shown here is derived from an EMBL/GenBank/DDBJ whole genome shotgun (WGS) entry which is preliminary data.</text>
</comment>
<dbReference type="InterPro" id="IPR053136">
    <property type="entry name" value="UTP_pyrophosphatase-like"/>
</dbReference>
<reference evidence="2" key="1">
    <citation type="submission" date="2020-04" db="EMBL/GenBank/DDBJ databases">
        <title>Deep metagenomics examines the oral microbiome during advanced dental caries in children, revealing novel taxa and co-occurrences with host molecules.</title>
        <authorList>
            <person name="Baker J.L."/>
            <person name="Morton J.T."/>
            <person name="Dinis M."/>
            <person name="Alvarez R."/>
            <person name="Tran N.C."/>
            <person name="Knight R."/>
            <person name="Edlund A."/>
        </authorList>
    </citation>
    <scope>NUCLEOTIDE SEQUENCE</scope>
    <source>
        <strain evidence="2">JCVI_38_bin.5</strain>
    </source>
</reference>
<dbReference type="CDD" id="cd07344">
    <property type="entry name" value="M48_yhfN_like"/>
    <property type="match status" value="1"/>
</dbReference>
<organism evidence="2 3">
    <name type="scientific">Lancefieldella rimae</name>
    <dbReference type="NCBI Taxonomy" id="1383"/>
    <lineage>
        <taxon>Bacteria</taxon>
        <taxon>Bacillati</taxon>
        <taxon>Actinomycetota</taxon>
        <taxon>Coriobacteriia</taxon>
        <taxon>Coriobacteriales</taxon>
        <taxon>Atopobiaceae</taxon>
        <taxon>Lancefieldella</taxon>
    </lineage>
</organism>
<dbReference type="Pfam" id="PF01863">
    <property type="entry name" value="YgjP-like"/>
    <property type="match status" value="1"/>
</dbReference>
<evidence type="ECO:0000259" key="1">
    <source>
        <dbReference type="Pfam" id="PF01863"/>
    </source>
</evidence>
<dbReference type="PANTHER" id="PTHR30399">
    <property type="entry name" value="UNCHARACTERIZED PROTEIN YGJP"/>
    <property type="match status" value="1"/>
</dbReference>
<protein>
    <submittedName>
        <fullName evidence="2">M48 family metallopeptidase</fullName>
    </submittedName>
</protein>
<evidence type="ECO:0000313" key="2">
    <source>
        <dbReference type="EMBL" id="MBF4808417.1"/>
    </source>
</evidence>
<dbReference type="Gene3D" id="3.30.2010.10">
    <property type="entry name" value="Metalloproteases ('zincins'), catalytic domain"/>
    <property type="match status" value="1"/>
</dbReference>
<proteinExistence type="predicted"/>
<sequence length="244" mass="27437">MTAKTVQIAGISVQLTRKAVKNINLRVSREGCVDVSYPWHTSEAAAIAFVESKSDWIRTALSRASSLGEKNLGAPIPIASGHTVSVWGHPYNLHIIHGPKRTARIFAHDVVITLPNRYLDDLASEASQQAVRKTFDEFLAQEMNAVLSELTADMETKAQKQASWYKIRRMKSRWGSCNIKTGAITLNLELAEHDKEALKYVIAHELTHLYVRGHNREFYALLATFYPNWKEVRASLKGARPSLR</sequence>
<dbReference type="InterPro" id="IPR002725">
    <property type="entry name" value="YgjP-like_metallopeptidase"/>
</dbReference>
<name>A0A930YSX8_9ACTN</name>
<dbReference type="PANTHER" id="PTHR30399:SF1">
    <property type="entry name" value="UTP PYROPHOSPHATASE"/>
    <property type="match status" value="1"/>
</dbReference>
<gene>
    <name evidence="2" type="ORF">HXK26_06970</name>
</gene>
<dbReference type="AlphaFoldDB" id="A0A930YSX8"/>
<dbReference type="EMBL" id="JABZGW010000363">
    <property type="protein sequence ID" value="MBF4808417.1"/>
    <property type="molecule type" value="Genomic_DNA"/>
</dbReference>
<dbReference type="Proteomes" id="UP000698335">
    <property type="component" value="Unassembled WGS sequence"/>
</dbReference>
<evidence type="ECO:0000313" key="3">
    <source>
        <dbReference type="Proteomes" id="UP000698335"/>
    </source>
</evidence>
<accession>A0A930YSX8</accession>
<feature type="domain" description="YgjP-like metallopeptidase" evidence="1">
    <location>
        <begin position="21"/>
        <end position="237"/>
    </location>
</feature>